<dbReference type="PANTHER" id="PTHR31025:SF29">
    <property type="entry name" value="SI:CH211-196P9.1"/>
    <property type="match status" value="1"/>
</dbReference>
<evidence type="ECO:0000313" key="2">
    <source>
        <dbReference type="Proteomes" id="UP000822369"/>
    </source>
</evidence>
<name>A0A9D2XBM6_NOTFU</name>
<organism evidence="1 2">
    <name type="scientific">Nothobranchius furzeri</name>
    <name type="common">Turquoise killifish</name>
    <dbReference type="NCBI Taxonomy" id="105023"/>
    <lineage>
        <taxon>Eukaryota</taxon>
        <taxon>Metazoa</taxon>
        <taxon>Chordata</taxon>
        <taxon>Craniata</taxon>
        <taxon>Vertebrata</taxon>
        <taxon>Euteleostomi</taxon>
        <taxon>Actinopterygii</taxon>
        <taxon>Neopterygii</taxon>
        <taxon>Teleostei</taxon>
        <taxon>Neoteleostei</taxon>
        <taxon>Acanthomorphata</taxon>
        <taxon>Ovalentaria</taxon>
        <taxon>Atherinomorphae</taxon>
        <taxon>Cyprinodontiformes</taxon>
        <taxon>Nothobranchiidae</taxon>
        <taxon>Nothobranchius</taxon>
    </lineage>
</organism>
<feature type="non-terminal residue" evidence="1">
    <location>
        <position position="154"/>
    </location>
</feature>
<proteinExistence type="predicted"/>
<feature type="non-terminal residue" evidence="1">
    <location>
        <position position="1"/>
    </location>
</feature>
<comment type="caution">
    <text evidence="1">The sequence shown here is derived from an EMBL/GenBank/DDBJ whole genome shotgun (WGS) entry which is preliminary data.</text>
</comment>
<dbReference type="AlphaFoldDB" id="A0A9D2XBM6"/>
<accession>A0A9D2XBM6</accession>
<protein>
    <submittedName>
        <fullName evidence="1">LOC107384646-like protein</fullName>
    </submittedName>
</protein>
<dbReference type="Proteomes" id="UP000822369">
    <property type="component" value="Unassembled WGS sequence"/>
</dbReference>
<gene>
    <name evidence="1" type="ORF">G4P62_009576</name>
</gene>
<reference evidence="1" key="1">
    <citation type="submission" date="2020-03" db="EMBL/GenBank/DDBJ databases">
        <title>Intra-Species Differences in Population Size shape Life History and Genome Evolution.</title>
        <authorList>
            <person name="Willemsen D."/>
            <person name="Cui R."/>
            <person name="Valenzano D.R."/>
        </authorList>
    </citation>
    <scope>NUCLEOTIDE SEQUENCE</scope>
    <source>
        <strain evidence="1">GRZ</strain>
        <tissue evidence="1">Whole</tissue>
    </source>
</reference>
<evidence type="ECO:0000313" key="1">
    <source>
        <dbReference type="EMBL" id="KAF7198962.1"/>
    </source>
</evidence>
<dbReference type="EMBL" id="JAAVVJ010027603">
    <property type="protein sequence ID" value="KAF7198962.1"/>
    <property type="molecule type" value="Genomic_DNA"/>
</dbReference>
<sequence>VQGPNRKRTATTVPQQLDGDACREAVSFLLHCNDETVVFQKMNMTFQHRQDLVHDPQTSADVFKTFPRFLDVKGLVNQDFQLLLGAETSSKMLEKWDTTFKPKVIDEARNLTQSAEVRQLLKAAENLSTDAGRKRTKISPCDAVDKMVHFHKVN</sequence>
<dbReference type="PANTHER" id="PTHR31025">
    <property type="entry name" value="SI:CH211-196P9.1-RELATED"/>
    <property type="match status" value="1"/>
</dbReference>